<proteinExistence type="predicted"/>
<keyword evidence="1" id="KW-0812">Transmembrane</keyword>
<name>A0A914QG92_9BILA</name>
<evidence type="ECO:0000256" key="1">
    <source>
        <dbReference type="SAM" id="Phobius"/>
    </source>
</evidence>
<keyword evidence="3" id="KW-1185">Reference proteome</keyword>
<evidence type="ECO:0000256" key="2">
    <source>
        <dbReference type="SAM" id="SignalP"/>
    </source>
</evidence>
<dbReference type="Proteomes" id="UP000887578">
    <property type="component" value="Unplaced"/>
</dbReference>
<accession>A0A914QG92</accession>
<keyword evidence="2" id="KW-0732">Signal</keyword>
<evidence type="ECO:0000313" key="3">
    <source>
        <dbReference type="Proteomes" id="UP000887578"/>
    </source>
</evidence>
<sequence length="428" mass="47634">MNFFKLLLVFALLLFSTFAQRFLRHSINDDALIGEKDSDSLLSSHVTSAQQVGGLLSSDGINAQQFGKDVQLTGFIEEIELELDELKFEYCSKRIAQNRQRCMDQTVNLCYDAENPSGTSSQVGCRPNQCRFEAGISKSHSASETPVVKIKLYAVKATSECFLTVKNAKIWTPTTAQSPTTQASPASEAKGTKDEASNATLIWAIVGVILFILLIGIIAFVVWYFCIQKKTGDEKKIAETPKNTAEVDAVKEKITAQENQQPLVSVPKTVIHPAPLQPASKAITLYTRSSSRKVSGRHEIGMQAMVENPSETVKRRSPGPIDAATMVKLDNDIAIERLAEHGAKFGDNETVVELSAEGERYVQKTTTSEYVRSFAFGGIFRELIDSEVEIHEFCPIPLLFVIVIQRRYSVLNRRKAFTWIRYVLLLQK</sequence>
<keyword evidence="1" id="KW-1133">Transmembrane helix</keyword>
<reference evidence="4" key="1">
    <citation type="submission" date="2022-11" db="UniProtKB">
        <authorList>
            <consortium name="WormBaseParasite"/>
        </authorList>
    </citation>
    <scope>IDENTIFICATION</scope>
</reference>
<evidence type="ECO:0000313" key="4">
    <source>
        <dbReference type="WBParaSite" id="PDA_v2.g30433.t1"/>
    </source>
</evidence>
<protein>
    <submittedName>
        <fullName evidence="4">Uncharacterized protein</fullName>
    </submittedName>
</protein>
<feature type="chain" id="PRO_5036949638" evidence="2">
    <location>
        <begin position="20"/>
        <end position="428"/>
    </location>
</feature>
<feature type="transmembrane region" description="Helical" evidence="1">
    <location>
        <begin position="201"/>
        <end position="226"/>
    </location>
</feature>
<dbReference type="WBParaSite" id="PDA_v2.g30433.t1">
    <property type="protein sequence ID" value="PDA_v2.g30433.t1"/>
    <property type="gene ID" value="PDA_v2.g30433"/>
</dbReference>
<keyword evidence="1" id="KW-0472">Membrane</keyword>
<organism evidence="3 4">
    <name type="scientific">Panagrolaimus davidi</name>
    <dbReference type="NCBI Taxonomy" id="227884"/>
    <lineage>
        <taxon>Eukaryota</taxon>
        <taxon>Metazoa</taxon>
        <taxon>Ecdysozoa</taxon>
        <taxon>Nematoda</taxon>
        <taxon>Chromadorea</taxon>
        <taxon>Rhabditida</taxon>
        <taxon>Tylenchina</taxon>
        <taxon>Panagrolaimomorpha</taxon>
        <taxon>Panagrolaimoidea</taxon>
        <taxon>Panagrolaimidae</taxon>
        <taxon>Panagrolaimus</taxon>
    </lineage>
</organism>
<dbReference type="AlphaFoldDB" id="A0A914QG92"/>
<feature type="signal peptide" evidence="2">
    <location>
        <begin position="1"/>
        <end position="19"/>
    </location>
</feature>